<dbReference type="InterPro" id="IPR025676">
    <property type="entry name" value="Clr5_dom"/>
</dbReference>
<name>W9X6I3_9EURO</name>
<organism evidence="3 4">
    <name type="scientific">Cladophialophora psammophila CBS 110553</name>
    <dbReference type="NCBI Taxonomy" id="1182543"/>
    <lineage>
        <taxon>Eukaryota</taxon>
        <taxon>Fungi</taxon>
        <taxon>Dikarya</taxon>
        <taxon>Ascomycota</taxon>
        <taxon>Pezizomycotina</taxon>
        <taxon>Eurotiomycetes</taxon>
        <taxon>Chaetothyriomycetidae</taxon>
        <taxon>Chaetothyriales</taxon>
        <taxon>Herpotrichiellaceae</taxon>
        <taxon>Cladophialophora</taxon>
    </lineage>
</organism>
<feature type="compositionally biased region" description="Polar residues" evidence="1">
    <location>
        <begin position="1"/>
        <end position="15"/>
    </location>
</feature>
<evidence type="ECO:0000256" key="1">
    <source>
        <dbReference type="SAM" id="MobiDB-lite"/>
    </source>
</evidence>
<gene>
    <name evidence="3" type="ORF">A1O5_04068</name>
</gene>
<evidence type="ECO:0000313" key="3">
    <source>
        <dbReference type="EMBL" id="EXJ72920.1"/>
    </source>
</evidence>
<sequence>MADASQTHQAKQPSNPRARRIRNKEWEALRPEIEKLYLEQGNSRKAVVERLSQNGFPVTPCQSQLAHAHRTESEKQLKQILQKWGSKKNLSSTDMQKMLAF</sequence>
<dbReference type="HOGENOM" id="CLU_2291402_0_0_1"/>
<feature type="domain" description="Clr5" evidence="2">
    <location>
        <begin position="23"/>
        <end position="88"/>
    </location>
</feature>
<dbReference type="RefSeq" id="XP_007742867.1">
    <property type="nucleotide sequence ID" value="XM_007744677.1"/>
</dbReference>
<accession>W9X6I3</accession>
<evidence type="ECO:0000259" key="2">
    <source>
        <dbReference type="Pfam" id="PF14420"/>
    </source>
</evidence>
<dbReference type="AlphaFoldDB" id="W9X6I3"/>
<feature type="region of interest" description="Disordered" evidence="1">
    <location>
        <begin position="1"/>
        <end position="23"/>
    </location>
</feature>
<dbReference type="Pfam" id="PF14420">
    <property type="entry name" value="Clr5"/>
    <property type="match status" value="1"/>
</dbReference>
<dbReference type="GeneID" id="19188794"/>
<proteinExistence type="predicted"/>
<reference evidence="3 4" key="1">
    <citation type="submission" date="2013-03" db="EMBL/GenBank/DDBJ databases">
        <title>The Genome Sequence of Cladophialophora psammophila CBS 110553.</title>
        <authorList>
            <consortium name="The Broad Institute Genomics Platform"/>
            <person name="Cuomo C."/>
            <person name="de Hoog S."/>
            <person name="Gorbushina A."/>
            <person name="Walker B."/>
            <person name="Young S.K."/>
            <person name="Zeng Q."/>
            <person name="Gargeya S."/>
            <person name="Fitzgerald M."/>
            <person name="Haas B."/>
            <person name="Abouelleil A."/>
            <person name="Allen A.W."/>
            <person name="Alvarado L."/>
            <person name="Arachchi H.M."/>
            <person name="Berlin A.M."/>
            <person name="Chapman S.B."/>
            <person name="Gainer-Dewar J."/>
            <person name="Goldberg J."/>
            <person name="Griggs A."/>
            <person name="Gujja S."/>
            <person name="Hansen M."/>
            <person name="Howarth C."/>
            <person name="Imamovic A."/>
            <person name="Ireland A."/>
            <person name="Larimer J."/>
            <person name="McCowan C."/>
            <person name="Murphy C."/>
            <person name="Pearson M."/>
            <person name="Poon T.W."/>
            <person name="Priest M."/>
            <person name="Roberts A."/>
            <person name="Saif S."/>
            <person name="Shea T."/>
            <person name="Sisk P."/>
            <person name="Sykes S."/>
            <person name="Wortman J."/>
            <person name="Nusbaum C."/>
            <person name="Birren B."/>
        </authorList>
    </citation>
    <scope>NUCLEOTIDE SEQUENCE [LARGE SCALE GENOMIC DNA]</scope>
    <source>
        <strain evidence="3 4">CBS 110553</strain>
    </source>
</reference>
<dbReference type="STRING" id="1182543.W9X6I3"/>
<comment type="caution">
    <text evidence="3">The sequence shown here is derived from an EMBL/GenBank/DDBJ whole genome shotgun (WGS) entry which is preliminary data.</text>
</comment>
<evidence type="ECO:0000313" key="4">
    <source>
        <dbReference type="Proteomes" id="UP000019471"/>
    </source>
</evidence>
<keyword evidence="4" id="KW-1185">Reference proteome</keyword>
<protein>
    <recommendedName>
        <fullName evidence="2">Clr5 domain-containing protein</fullName>
    </recommendedName>
</protein>
<dbReference type="Proteomes" id="UP000019471">
    <property type="component" value="Unassembled WGS sequence"/>
</dbReference>
<dbReference type="EMBL" id="AMGX01000005">
    <property type="protein sequence ID" value="EXJ72920.1"/>
    <property type="molecule type" value="Genomic_DNA"/>
</dbReference>